<evidence type="ECO:0000313" key="1">
    <source>
        <dbReference type="EMBL" id="CAD7606781.1"/>
    </source>
</evidence>
<dbReference type="EMBL" id="OE845143">
    <property type="protein sequence ID" value="CAD7606781.1"/>
    <property type="molecule type" value="Genomic_DNA"/>
</dbReference>
<sequence length="167" mass="18369">MNSDWDIKYLGDNKVHKEVVSTRDAMDESDCCDPDNVDTQMVCEFQLLCPRAAKPLGLKLLDFAGNTSNNDGSDTPSRQDLRNDQNEIVDNLADIPTSLRTLSALDNPMIAEIPFAGEKQTKVHPTEIRTSISPASAVELNMTSALANYATEAGSFIARFTLLPDEY</sequence>
<organism evidence="1">
    <name type="scientific">Timema genevievae</name>
    <name type="common">Walking stick</name>
    <dbReference type="NCBI Taxonomy" id="629358"/>
    <lineage>
        <taxon>Eukaryota</taxon>
        <taxon>Metazoa</taxon>
        <taxon>Ecdysozoa</taxon>
        <taxon>Arthropoda</taxon>
        <taxon>Hexapoda</taxon>
        <taxon>Insecta</taxon>
        <taxon>Pterygota</taxon>
        <taxon>Neoptera</taxon>
        <taxon>Polyneoptera</taxon>
        <taxon>Phasmatodea</taxon>
        <taxon>Timematodea</taxon>
        <taxon>Timematoidea</taxon>
        <taxon>Timematidae</taxon>
        <taxon>Timema</taxon>
    </lineage>
</organism>
<protein>
    <submittedName>
        <fullName evidence="1">Uncharacterized protein</fullName>
    </submittedName>
</protein>
<dbReference type="AlphaFoldDB" id="A0A7R9K7C3"/>
<accession>A0A7R9K7C3</accession>
<proteinExistence type="predicted"/>
<gene>
    <name evidence="1" type="ORF">TGEB3V08_LOCUS9986</name>
</gene>
<reference evidence="1" key="1">
    <citation type="submission" date="2020-11" db="EMBL/GenBank/DDBJ databases">
        <authorList>
            <person name="Tran Van P."/>
        </authorList>
    </citation>
    <scope>NUCLEOTIDE SEQUENCE</scope>
</reference>
<name>A0A7R9K7C3_TIMGE</name>